<sequence>MFYELSSRRTVFGDKNVSNEPGSQVWHMSIAYLTAPGPKDPQLASVANEQWELCVSDHMVTSRSTNSVGRNVDKIVVQDLLLPSNTSKS</sequence>
<keyword evidence="2" id="KW-1185">Reference proteome</keyword>
<accession>A0A183UEH7</accession>
<evidence type="ECO:0000313" key="2">
    <source>
        <dbReference type="Proteomes" id="UP000050794"/>
    </source>
</evidence>
<dbReference type="Proteomes" id="UP000050794">
    <property type="component" value="Unassembled WGS sequence"/>
</dbReference>
<organism evidence="2 3">
    <name type="scientific">Toxocara canis</name>
    <name type="common">Canine roundworm</name>
    <dbReference type="NCBI Taxonomy" id="6265"/>
    <lineage>
        <taxon>Eukaryota</taxon>
        <taxon>Metazoa</taxon>
        <taxon>Ecdysozoa</taxon>
        <taxon>Nematoda</taxon>
        <taxon>Chromadorea</taxon>
        <taxon>Rhabditida</taxon>
        <taxon>Spirurina</taxon>
        <taxon>Ascaridomorpha</taxon>
        <taxon>Ascaridoidea</taxon>
        <taxon>Toxocaridae</taxon>
        <taxon>Toxocara</taxon>
    </lineage>
</organism>
<dbReference type="WBParaSite" id="TCNE_0000689701-mRNA-1">
    <property type="protein sequence ID" value="TCNE_0000689701-mRNA-1"/>
    <property type="gene ID" value="TCNE_0000689701"/>
</dbReference>
<evidence type="ECO:0000313" key="1">
    <source>
        <dbReference type="EMBL" id="VDM38218.1"/>
    </source>
</evidence>
<dbReference type="EMBL" id="UYWY01019576">
    <property type="protein sequence ID" value="VDM38218.1"/>
    <property type="molecule type" value="Genomic_DNA"/>
</dbReference>
<protein>
    <submittedName>
        <fullName evidence="1 3">Uncharacterized protein</fullName>
    </submittedName>
</protein>
<proteinExistence type="predicted"/>
<gene>
    <name evidence="1" type="ORF">TCNE_LOCUS6897</name>
</gene>
<name>A0A183UEH7_TOXCA</name>
<reference evidence="3" key="1">
    <citation type="submission" date="2016-06" db="UniProtKB">
        <authorList>
            <consortium name="WormBaseParasite"/>
        </authorList>
    </citation>
    <scope>IDENTIFICATION</scope>
</reference>
<evidence type="ECO:0000313" key="3">
    <source>
        <dbReference type="WBParaSite" id="TCNE_0000689701-mRNA-1"/>
    </source>
</evidence>
<dbReference type="AlphaFoldDB" id="A0A183UEH7"/>
<reference evidence="1 2" key="2">
    <citation type="submission" date="2018-11" db="EMBL/GenBank/DDBJ databases">
        <authorList>
            <consortium name="Pathogen Informatics"/>
        </authorList>
    </citation>
    <scope>NUCLEOTIDE SEQUENCE [LARGE SCALE GENOMIC DNA]</scope>
</reference>